<dbReference type="KEGG" id="lab:LA76x_1315"/>
<organism evidence="1 2">
    <name type="scientific">Lysobacter antibioticus</name>
    <dbReference type="NCBI Taxonomy" id="84531"/>
    <lineage>
        <taxon>Bacteria</taxon>
        <taxon>Pseudomonadati</taxon>
        <taxon>Pseudomonadota</taxon>
        <taxon>Gammaproteobacteria</taxon>
        <taxon>Lysobacterales</taxon>
        <taxon>Lysobacteraceae</taxon>
        <taxon>Lysobacter</taxon>
    </lineage>
</organism>
<name>A0A0S2F7H8_LYSAN</name>
<dbReference type="AlphaFoldDB" id="A0A0S2F7H8"/>
<dbReference type="Proteomes" id="UP000060787">
    <property type="component" value="Chromosome"/>
</dbReference>
<protein>
    <submittedName>
        <fullName evidence="1">Uncharacterized protein</fullName>
    </submittedName>
</protein>
<evidence type="ECO:0000313" key="2">
    <source>
        <dbReference type="Proteomes" id="UP000060787"/>
    </source>
</evidence>
<dbReference type="STRING" id="84531.LA76x_1315"/>
<proteinExistence type="predicted"/>
<sequence length="259" mass="27265">MTTIETALSFHGDAALKAEHVAQAEHHAAADMLASGTYGTGKGAEFRGCSVGCFAHDIDPERYGDWHAIVAEARGLPEWLIQLQDSMFEGLPQAERVSFHVELAKRIPVGVNLEPVQHWLAVARIDRMLIEQRKALEAKHTHGVTEAIQGVIAALEVGRRAHEAAAGGNSCELSAAESAAESAAWSARSARSAAESAARSAAWSAAWSARSAAESAARSAAESAAWSAAWSASAWSAAWSAAWIAERDALFAALDKAAA</sequence>
<dbReference type="RefSeq" id="WP_057917053.1">
    <property type="nucleotide sequence ID" value="NZ_CP011129.1"/>
</dbReference>
<reference evidence="1 2" key="1">
    <citation type="journal article" date="2015" name="BMC Genomics">
        <title>Comparative genomics and metabolic profiling of the genus Lysobacter.</title>
        <authorList>
            <person name="de Bruijn I."/>
            <person name="Cheng X."/>
            <person name="de Jager V."/>
            <person name="Exposito R.G."/>
            <person name="Watrous J."/>
            <person name="Patel N."/>
            <person name="Postma J."/>
            <person name="Dorrestein P.C."/>
            <person name="Kobayashi D."/>
            <person name="Raaijmakers J.M."/>
        </authorList>
    </citation>
    <scope>NUCLEOTIDE SEQUENCE [LARGE SCALE GENOMIC DNA]</scope>
    <source>
        <strain evidence="1 2">76</strain>
    </source>
</reference>
<dbReference type="EMBL" id="CP011129">
    <property type="protein sequence ID" value="ALN79472.1"/>
    <property type="molecule type" value="Genomic_DNA"/>
</dbReference>
<evidence type="ECO:0000313" key="1">
    <source>
        <dbReference type="EMBL" id="ALN79472.1"/>
    </source>
</evidence>
<accession>A0A0S2F7H8</accession>
<gene>
    <name evidence="1" type="ORF">LA76x_1315</name>
</gene>
<dbReference type="PATRIC" id="fig|84531.8.peg.1341"/>
<keyword evidence="2" id="KW-1185">Reference proteome</keyword>